<gene>
    <name evidence="1" type="ORF">CT690_23785</name>
</gene>
<reference evidence="1 2" key="1">
    <citation type="submission" date="2017-11" db="EMBL/GenBank/DDBJ databases">
        <title>Genome sequence of the oocydin A producing rhizobacterium Serratia plymuthica 4Rx5.</title>
        <authorList>
            <person name="Matilla M.A."/>
            <person name="Udaondo Z."/>
            <person name="Salmond G.P.C."/>
        </authorList>
    </citation>
    <scope>NUCLEOTIDE SEQUENCE [LARGE SCALE GENOMIC DNA]</scope>
    <source>
        <strain evidence="1 2">4Rx5</strain>
    </source>
</reference>
<accession>A0A318NS11</accession>
<evidence type="ECO:0000313" key="2">
    <source>
        <dbReference type="Proteomes" id="UP000248196"/>
    </source>
</evidence>
<name>A0A318NS11_SERPL</name>
<dbReference type="AlphaFoldDB" id="A0A318NS11"/>
<sequence length="77" mass="8386">MSKIVAQPINAKEPDLLIGNENKPLKIQDLSGKVLNSITPDGRGWTHAQLLAINIDSMAPEGWDAYLGDEWIGSSEI</sequence>
<protein>
    <submittedName>
        <fullName evidence="1">Uncharacterized protein</fullName>
    </submittedName>
</protein>
<proteinExistence type="predicted"/>
<organism evidence="1 2">
    <name type="scientific">Serratia plymuthica</name>
    <dbReference type="NCBI Taxonomy" id="82996"/>
    <lineage>
        <taxon>Bacteria</taxon>
        <taxon>Pseudomonadati</taxon>
        <taxon>Pseudomonadota</taxon>
        <taxon>Gammaproteobacteria</taxon>
        <taxon>Enterobacterales</taxon>
        <taxon>Yersiniaceae</taxon>
        <taxon>Serratia</taxon>
    </lineage>
</organism>
<dbReference type="EMBL" id="PESE01000011">
    <property type="protein sequence ID" value="PYD36569.1"/>
    <property type="molecule type" value="Genomic_DNA"/>
</dbReference>
<evidence type="ECO:0000313" key="1">
    <source>
        <dbReference type="EMBL" id="PYD36569.1"/>
    </source>
</evidence>
<dbReference type="OrthoDB" id="9153664at2"/>
<dbReference type="Proteomes" id="UP000248196">
    <property type="component" value="Unassembled WGS sequence"/>
</dbReference>
<dbReference type="RefSeq" id="WP_037430034.1">
    <property type="nucleotide sequence ID" value="NZ_PESE01000011.1"/>
</dbReference>
<comment type="caution">
    <text evidence="1">The sequence shown here is derived from an EMBL/GenBank/DDBJ whole genome shotgun (WGS) entry which is preliminary data.</text>
</comment>